<accession>A0ABV3QM60</accession>
<name>A0ABV3QM60_9GAMM</name>
<keyword evidence="2" id="KW-0808">Transferase</keyword>
<feature type="domain" description="Glycosyltransferase subfamily 4-like N-terminal" evidence="1">
    <location>
        <begin position="14"/>
        <end position="179"/>
    </location>
</feature>
<evidence type="ECO:0000259" key="1">
    <source>
        <dbReference type="Pfam" id="PF13439"/>
    </source>
</evidence>
<comment type="caution">
    <text evidence="2">The sequence shown here is derived from an EMBL/GenBank/DDBJ whole genome shotgun (WGS) entry which is preliminary data.</text>
</comment>
<dbReference type="Pfam" id="PF13439">
    <property type="entry name" value="Glyco_transf_4"/>
    <property type="match status" value="1"/>
</dbReference>
<dbReference type="PANTHER" id="PTHR45947:SF3">
    <property type="entry name" value="SULFOQUINOVOSYL TRANSFERASE SQD2"/>
    <property type="match status" value="1"/>
</dbReference>
<proteinExistence type="predicted"/>
<dbReference type="EC" id="2.4.-.-" evidence="2"/>
<keyword evidence="3" id="KW-1185">Reference proteome</keyword>
<dbReference type="EMBL" id="JBFOHL010000002">
    <property type="protein sequence ID" value="MEW9623134.1"/>
    <property type="molecule type" value="Genomic_DNA"/>
</dbReference>
<dbReference type="RefSeq" id="WP_367843448.1">
    <property type="nucleotide sequence ID" value="NZ_JBFOHL010000002.1"/>
</dbReference>
<evidence type="ECO:0000313" key="2">
    <source>
        <dbReference type="EMBL" id="MEW9623134.1"/>
    </source>
</evidence>
<keyword evidence="2" id="KW-0328">Glycosyltransferase</keyword>
<dbReference type="Gene3D" id="3.40.50.2000">
    <property type="entry name" value="Glycogen Phosphorylase B"/>
    <property type="match status" value="2"/>
</dbReference>
<dbReference type="SUPFAM" id="SSF53756">
    <property type="entry name" value="UDP-Glycosyltransferase/glycogen phosphorylase"/>
    <property type="match status" value="1"/>
</dbReference>
<gene>
    <name evidence="2" type="ORF">ABQJ56_02660</name>
</gene>
<dbReference type="PANTHER" id="PTHR45947">
    <property type="entry name" value="SULFOQUINOVOSYL TRANSFERASE SQD2"/>
    <property type="match status" value="1"/>
</dbReference>
<dbReference type="Proteomes" id="UP001556170">
    <property type="component" value="Unassembled WGS sequence"/>
</dbReference>
<dbReference type="InterPro" id="IPR050194">
    <property type="entry name" value="Glycosyltransferase_grp1"/>
</dbReference>
<dbReference type="Pfam" id="PF13692">
    <property type="entry name" value="Glyco_trans_1_4"/>
    <property type="match status" value="1"/>
</dbReference>
<evidence type="ECO:0000313" key="3">
    <source>
        <dbReference type="Proteomes" id="UP001556170"/>
    </source>
</evidence>
<dbReference type="GO" id="GO:0016757">
    <property type="term" value="F:glycosyltransferase activity"/>
    <property type="evidence" value="ECO:0007669"/>
    <property type="project" value="UniProtKB-KW"/>
</dbReference>
<protein>
    <submittedName>
        <fullName evidence="2">Glycosyltransferase family 4 protein</fullName>
        <ecNumber evidence="2">2.4.-.-</ecNumber>
    </submittedName>
</protein>
<reference evidence="2 3" key="1">
    <citation type="submission" date="2024-06" db="EMBL/GenBank/DDBJ databases">
        <authorList>
            <person name="Woo H."/>
        </authorList>
    </citation>
    <scope>NUCLEOTIDE SEQUENCE [LARGE SCALE GENOMIC DNA]</scope>
    <source>
        <strain evidence="2 3">S2-g</strain>
    </source>
</reference>
<organism evidence="2 3">
    <name type="scientific">Rhodanobacter geophilus</name>
    <dbReference type="NCBI Taxonomy" id="3162488"/>
    <lineage>
        <taxon>Bacteria</taxon>
        <taxon>Pseudomonadati</taxon>
        <taxon>Pseudomonadota</taxon>
        <taxon>Gammaproteobacteria</taxon>
        <taxon>Lysobacterales</taxon>
        <taxon>Rhodanobacteraceae</taxon>
        <taxon>Rhodanobacter</taxon>
    </lineage>
</organism>
<sequence>MRIGIVSETWPPEINGVALTVHGLAAGLAARGHSIDVVRPRQTRRSVAEPGFDTLLTRGVALPRYPGLRLGLPAGKALRERWAQERPDAVYVATEGPLGGSALRAASALRIPVATGFHTRFDSYAGHYGLRWLTPLVRGHLRRFHRRAATTLVPTDALAQELAGLGVDNARLLRRAVDTRLFHPGRRDPALRVQWGVDAGTPVMLYVGRIAPEKNLELAVQAFRAAQQQLPAMRYVWVGDGPARAALQAAHPDFVFAGLQRGEALARHIASADLFPFPSLSETFGNVILEALASGLPVVAYREGAAREHLRNNYNGYCIAGGDAAAFVEATVKLAGSPGLIRHMGRHAHESMARLSPDAVIREFETLLRELAEERDHGHDTVIVHA</sequence>
<dbReference type="InterPro" id="IPR028098">
    <property type="entry name" value="Glyco_trans_4-like_N"/>
</dbReference>
<dbReference type="CDD" id="cd03814">
    <property type="entry name" value="GT4-like"/>
    <property type="match status" value="1"/>
</dbReference>